<proteinExistence type="predicted"/>
<gene>
    <name evidence="1" type="ORF">WDZ17_12640</name>
</gene>
<evidence type="ECO:0000313" key="1">
    <source>
        <dbReference type="EMBL" id="MEJ5946139.1"/>
    </source>
</evidence>
<sequence length="185" mass="19139">MSAASGDGPGILAVVSDAVGQTRYETGEIRLFLEVRASGLTDVHRDLVLELVRETAGPTGTTWAMTAAAGTDAAVGANTHTHSPVGVLVSLLERAQRDGRLPPLAYRAWSDDVRADLQDVVMATPEFGTFTGACDSRGRVQVADQALHAALTGDDPIAAVARLAGLPWTTALGLTSALNSPSVAH</sequence>
<evidence type="ECO:0008006" key="3">
    <source>
        <dbReference type="Google" id="ProtNLM"/>
    </source>
</evidence>
<dbReference type="Proteomes" id="UP001387100">
    <property type="component" value="Unassembled WGS sequence"/>
</dbReference>
<comment type="caution">
    <text evidence="1">The sequence shown here is derived from an EMBL/GenBank/DDBJ whole genome shotgun (WGS) entry which is preliminary data.</text>
</comment>
<dbReference type="RefSeq" id="WP_339575520.1">
    <property type="nucleotide sequence ID" value="NZ_JBBIAA010000016.1"/>
</dbReference>
<name>A0ABU8RM72_9ACTN</name>
<keyword evidence="2" id="KW-1185">Reference proteome</keyword>
<dbReference type="EMBL" id="JBBIAA010000016">
    <property type="protein sequence ID" value="MEJ5946139.1"/>
    <property type="molecule type" value="Genomic_DNA"/>
</dbReference>
<accession>A0ABU8RM72</accession>
<organism evidence="1 2">
    <name type="scientific">Pseudokineococcus basanitobsidens</name>
    <dbReference type="NCBI Taxonomy" id="1926649"/>
    <lineage>
        <taxon>Bacteria</taxon>
        <taxon>Bacillati</taxon>
        <taxon>Actinomycetota</taxon>
        <taxon>Actinomycetes</taxon>
        <taxon>Kineosporiales</taxon>
        <taxon>Kineosporiaceae</taxon>
        <taxon>Pseudokineococcus</taxon>
    </lineage>
</organism>
<protein>
    <recommendedName>
        <fullName evidence="3">DUF222 domain-containing protein</fullName>
    </recommendedName>
</protein>
<evidence type="ECO:0000313" key="2">
    <source>
        <dbReference type="Proteomes" id="UP001387100"/>
    </source>
</evidence>
<reference evidence="1 2" key="1">
    <citation type="journal article" date="2017" name="Int. J. Syst. Evol. Microbiol.">
        <title>Pseudokineococcus basanitobsidens sp. nov., isolated from volcanic rock.</title>
        <authorList>
            <person name="Lee D.W."/>
            <person name="Park M.Y."/>
            <person name="Kim J.J."/>
            <person name="Kim B.S."/>
        </authorList>
    </citation>
    <scope>NUCLEOTIDE SEQUENCE [LARGE SCALE GENOMIC DNA]</scope>
    <source>
        <strain evidence="1 2">DSM 103726</strain>
    </source>
</reference>